<evidence type="ECO:0000259" key="3">
    <source>
        <dbReference type="Pfam" id="PF04321"/>
    </source>
</evidence>
<comment type="caution">
    <text evidence="4">The sequence shown here is derived from an EMBL/GenBank/DDBJ whole genome shotgun (WGS) entry which is preliminary data.</text>
</comment>
<name>A0ABV4Y879_9CYAN</name>
<dbReference type="PANTHER" id="PTHR10491:SF4">
    <property type="entry name" value="METHIONINE ADENOSYLTRANSFERASE 2 SUBUNIT BETA"/>
    <property type="match status" value="1"/>
</dbReference>
<protein>
    <recommendedName>
        <fullName evidence="2">dTDP-4-dehydrorhamnose reductase</fullName>
        <ecNumber evidence="2">1.1.1.133</ecNumber>
    </recommendedName>
</protein>
<comment type="pathway">
    <text evidence="2">Carbohydrate biosynthesis; dTDP-L-rhamnose biosynthesis.</text>
</comment>
<organism evidence="4 5">
    <name type="scientific">Floridaenema fluviatile BLCC-F154</name>
    <dbReference type="NCBI Taxonomy" id="3153640"/>
    <lineage>
        <taxon>Bacteria</taxon>
        <taxon>Bacillati</taxon>
        <taxon>Cyanobacteriota</taxon>
        <taxon>Cyanophyceae</taxon>
        <taxon>Oscillatoriophycideae</taxon>
        <taxon>Aerosakkonematales</taxon>
        <taxon>Aerosakkonemataceae</taxon>
        <taxon>Floridanema</taxon>
        <taxon>Floridanema fluviatile</taxon>
    </lineage>
</organism>
<dbReference type="Gene3D" id="3.40.50.720">
    <property type="entry name" value="NAD(P)-binding Rossmann-like Domain"/>
    <property type="match status" value="1"/>
</dbReference>
<sequence>MKRILVTGINGQLGQELSAILPSVGEVIGVGRAELDLTETEAICQVINQVKPDIIVNAAAYTAVDKAESEPELAEAINAIAPGTIAAECEKLAIPLIHISTDYVFDGSQSSPYQETDKTNPLSVYGKSKLAGEIAIQNNCKNYIILRTAWVYGVGGKGNFVKTMLRLGKERKEIRVVADQIGSPTCTLDLANTITQLIPLFQPEITGIYNFTNSGVASWYDFAVAIFEEAKLLGWDLQLERVIPITTPEYPTPACRPAYSVLACGKISTVLGTFPPHWRQGLRKMLTELFKTTL</sequence>
<dbReference type="EC" id="1.1.1.133" evidence="2"/>
<keyword evidence="2 4" id="KW-0560">Oxidoreductase</keyword>
<dbReference type="InterPro" id="IPR036291">
    <property type="entry name" value="NAD(P)-bd_dom_sf"/>
</dbReference>
<dbReference type="PANTHER" id="PTHR10491">
    <property type="entry name" value="DTDP-4-DEHYDRORHAMNOSE REDUCTASE"/>
    <property type="match status" value="1"/>
</dbReference>
<accession>A0ABV4Y879</accession>
<evidence type="ECO:0000256" key="1">
    <source>
        <dbReference type="ARBA" id="ARBA00010944"/>
    </source>
</evidence>
<comment type="similarity">
    <text evidence="1 2">Belongs to the dTDP-4-dehydrorhamnose reductase family.</text>
</comment>
<dbReference type="SUPFAM" id="SSF51735">
    <property type="entry name" value="NAD(P)-binding Rossmann-fold domains"/>
    <property type="match status" value="1"/>
</dbReference>
<keyword evidence="5" id="KW-1185">Reference proteome</keyword>
<dbReference type="RefSeq" id="WP_413256553.1">
    <property type="nucleotide sequence ID" value="NZ_JBHFNS010000031.1"/>
</dbReference>
<evidence type="ECO:0000313" key="5">
    <source>
        <dbReference type="Proteomes" id="UP001576776"/>
    </source>
</evidence>
<dbReference type="Pfam" id="PF04321">
    <property type="entry name" value="RmlD_sub_bind"/>
    <property type="match status" value="1"/>
</dbReference>
<comment type="function">
    <text evidence="2">Catalyzes the reduction of dTDP-6-deoxy-L-lyxo-4-hexulose to yield dTDP-L-rhamnose.</text>
</comment>
<reference evidence="4 5" key="1">
    <citation type="submission" date="2024-09" db="EMBL/GenBank/DDBJ databases">
        <title>Floridaenema gen nov. (Aerosakkonemataceae, Aerosakkonematales ord. nov., Cyanobacteria) from benthic tropical and subtropical fresh waters, with the description of four new species.</title>
        <authorList>
            <person name="Moretto J.A."/>
            <person name="Berthold D.E."/>
            <person name="Lefler F.W."/>
            <person name="Huang I.-S."/>
            <person name="Laughinghouse H. IV."/>
        </authorList>
    </citation>
    <scope>NUCLEOTIDE SEQUENCE [LARGE SCALE GENOMIC DNA]</scope>
    <source>
        <strain evidence="4 5">BLCC-F154</strain>
    </source>
</reference>
<dbReference type="InterPro" id="IPR005913">
    <property type="entry name" value="dTDP_dehydrorham_reduct"/>
</dbReference>
<dbReference type="Proteomes" id="UP001576776">
    <property type="component" value="Unassembled WGS sequence"/>
</dbReference>
<proteinExistence type="inferred from homology"/>
<dbReference type="GO" id="GO:0008831">
    <property type="term" value="F:dTDP-4-dehydrorhamnose reductase activity"/>
    <property type="evidence" value="ECO:0007669"/>
    <property type="project" value="UniProtKB-EC"/>
</dbReference>
<evidence type="ECO:0000313" key="4">
    <source>
        <dbReference type="EMBL" id="MFB2935031.1"/>
    </source>
</evidence>
<dbReference type="EMBL" id="JBHFNS010000031">
    <property type="protein sequence ID" value="MFB2935031.1"/>
    <property type="molecule type" value="Genomic_DNA"/>
</dbReference>
<keyword evidence="2" id="KW-0521">NADP</keyword>
<gene>
    <name evidence="4" type="primary">rfbD</name>
    <name evidence="4" type="ORF">ACE1B6_07105</name>
</gene>
<dbReference type="NCBIfam" id="TIGR01214">
    <property type="entry name" value="rmlD"/>
    <property type="match status" value="1"/>
</dbReference>
<dbReference type="Gene3D" id="3.90.25.10">
    <property type="entry name" value="UDP-galactose 4-epimerase, domain 1"/>
    <property type="match status" value="1"/>
</dbReference>
<feature type="domain" description="RmlD-like substrate binding" evidence="3">
    <location>
        <begin position="3"/>
        <end position="289"/>
    </location>
</feature>
<dbReference type="CDD" id="cd05254">
    <property type="entry name" value="dTDP_HR_like_SDR_e"/>
    <property type="match status" value="1"/>
</dbReference>
<evidence type="ECO:0000256" key="2">
    <source>
        <dbReference type="RuleBase" id="RU364082"/>
    </source>
</evidence>
<dbReference type="InterPro" id="IPR029903">
    <property type="entry name" value="RmlD-like-bd"/>
</dbReference>